<dbReference type="RefSeq" id="WP_008140853.1">
    <property type="nucleotide sequence ID" value="NZ_EQ973632.1"/>
</dbReference>
<feature type="transmembrane region" description="Helical" evidence="1">
    <location>
        <begin position="246"/>
        <end position="264"/>
    </location>
</feature>
<name>S0F9L8_9BACT</name>
<comment type="caution">
    <text evidence="2">The sequence shown here is derived from an EMBL/GenBank/DDBJ whole genome shotgun (WGS) entry which is preliminary data.</text>
</comment>
<keyword evidence="1" id="KW-0472">Membrane</keyword>
<dbReference type="AlphaFoldDB" id="S0F9L8"/>
<accession>S0F9L8</accession>
<gene>
    <name evidence="2" type="ORF">BACCOPRO_00719</name>
</gene>
<feature type="transmembrane region" description="Helical" evidence="1">
    <location>
        <begin position="206"/>
        <end position="234"/>
    </location>
</feature>
<feature type="transmembrane region" description="Helical" evidence="1">
    <location>
        <begin position="57"/>
        <end position="74"/>
    </location>
</feature>
<evidence type="ECO:0000256" key="1">
    <source>
        <dbReference type="SAM" id="Phobius"/>
    </source>
</evidence>
<sequence>MNQSINKYWQYLLIYTAISFGGMALPVFIGRELFVLITATIGVIYCIINRAFKKNVLIQFILIFTISLLIPFSASDLSIGSMLSISGSLFFTYAVIICDKKMFLKRFLNTLLIIAIISLILYSLTRIYGVGIFNPIFPYLTKVSSDTLAEGVYSYGGYIYRWTTVHSLRNCGPFGEPGQYQGVLSVALYFSLFKKHCFKNVRERKLYILVFTITMLSTLSTNGYIALSILYIGYLCCVKQDRNIKVFIKRLLILTIVLFIFTDLGKDFFKVAIYDKFFSDGNFSLTSNTTGGRTRGIIEMIEYISQNPFVLIGIGYDNLDKP</sequence>
<organism evidence="2 3">
    <name type="scientific">Phocaeicola coprophilus DSM 18228 = JCM 13818</name>
    <dbReference type="NCBI Taxonomy" id="547042"/>
    <lineage>
        <taxon>Bacteria</taxon>
        <taxon>Pseudomonadati</taxon>
        <taxon>Bacteroidota</taxon>
        <taxon>Bacteroidia</taxon>
        <taxon>Bacteroidales</taxon>
        <taxon>Bacteroidaceae</taxon>
        <taxon>Phocaeicola</taxon>
    </lineage>
</organism>
<proteinExistence type="predicted"/>
<dbReference type="eggNOG" id="ENOG5033BSA">
    <property type="taxonomic scope" value="Bacteria"/>
</dbReference>
<dbReference type="OrthoDB" id="834927at2"/>
<keyword evidence="3" id="KW-1185">Reference proteome</keyword>
<dbReference type="GeneID" id="78404788"/>
<feature type="transmembrane region" description="Helical" evidence="1">
    <location>
        <begin position="110"/>
        <end position="133"/>
    </location>
</feature>
<keyword evidence="1" id="KW-1133">Transmembrane helix</keyword>
<feature type="transmembrane region" description="Helical" evidence="1">
    <location>
        <begin position="80"/>
        <end position="98"/>
    </location>
</feature>
<evidence type="ECO:0000313" key="2">
    <source>
        <dbReference type="EMBL" id="EEF75236.1"/>
    </source>
</evidence>
<dbReference type="Proteomes" id="UP000014073">
    <property type="component" value="Unassembled WGS sequence"/>
</dbReference>
<dbReference type="EMBL" id="ACBW01000051">
    <property type="protein sequence ID" value="EEF75236.1"/>
    <property type="molecule type" value="Genomic_DNA"/>
</dbReference>
<reference evidence="2 3" key="1">
    <citation type="submission" date="2008-12" db="EMBL/GenBank/DDBJ databases">
        <authorList>
            <person name="Fulton L."/>
            <person name="Clifton S."/>
            <person name="Fulton B."/>
            <person name="Xu J."/>
            <person name="Minx P."/>
            <person name="Pepin K.H."/>
            <person name="Johnson M."/>
            <person name="Bhonagiri V."/>
            <person name="Nash W.E."/>
            <person name="Mardis E.R."/>
            <person name="Wilson R.K."/>
        </authorList>
    </citation>
    <scope>NUCLEOTIDE SEQUENCE [LARGE SCALE GENOMIC DNA]</scope>
    <source>
        <strain evidence="2 3">DSM 18228</strain>
    </source>
</reference>
<evidence type="ECO:0008006" key="4">
    <source>
        <dbReference type="Google" id="ProtNLM"/>
    </source>
</evidence>
<dbReference type="HOGENOM" id="CLU_053094_0_0_10"/>
<protein>
    <recommendedName>
        <fullName evidence="4">O-antigen polymerase</fullName>
    </recommendedName>
</protein>
<feature type="transmembrane region" description="Helical" evidence="1">
    <location>
        <begin position="35"/>
        <end position="52"/>
    </location>
</feature>
<evidence type="ECO:0000313" key="3">
    <source>
        <dbReference type="Proteomes" id="UP000014073"/>
    </source>
</evidence>
<feature type="transmembrane region" description="Helical" evidence="1">
    <location>
        <begin position="12"/>
        <end position="29"/>
    </location>
</feature>
<keyword evidence="1" id="KW-0812">Transmembrane</keyword>